<reference evidence="1 2" key="1">
    <citation type="submission" date="2020-06" db="EMBL/GenBank/DDBJ databases">
        <title>High-quality draft genome of sulfate reducer Desulfobacter latus type strain AcrS2 isolated from marine sediment.</title>
        <authorList>
            <person name="Hoppe M."/>
            <person name="Larsen C.K."/>
            <person name="Marshall I.P.G."/>
            <person name="Schramm A."/>
            <person name="Marietou A.G."/>
        </authorList>
    </citation>
    <scope>NUCLEOTIDE SEQUENCE [LARGE SCALE GENOMIC DNA]</scope>
    <source>
        <strain evidence="1 2">AcRS2</strain>
    </source>
</reference>
<evidence type="ECO:0000313" key="2">
    <source>
        <dbReference type="Proteomes" id="UP000553343"/>
    </source>
</evidence>
<accession>A0A850T7K1</accession>
<protein>
    <submittedName>
        <fullName evidence="1">Nucleotide exchange factor GrpE</fullName>
    </submittedName>
</protein>
<organism evidence="1 2">
    <name type="scientific">Desulfobacter latus</name>
    <dbReference type="NCBI Taxonomy" id="2292"/>
    <lineage>
        <taxon>Bacteria</taxon>
        <taxon>Pseudomonadati</taxon>
        <taxon>Thermodesulfobacteriota</taxon>
        <taxon>Desulfobacteria</taxon>
        <taxon>Desulfobacterales</taxon>
        <taxon>Desulfobacteraceae</taxon>
        <taxon>Desulfobacter</taxon>
    </lineage>
</organism>
<dbReference type="GO" id="GO:0042803">
    <property type="term" value="F:protein homodimerization activity"/>
    <property type="evidence" value="ECO:0007669"/>
    <property type="project" value="InterPro"/>
</dbReference>
<name>A0A850T7K1_9BACT</name>
<comment type="caution">
    <text evidence="1">The sequence shown here is derived from an EMBL/GenBank/DDBJ whole genome shotgun (WGS) entry which is preliminary data.</text>
</comment>
<dbReference type="GO" id="GO:0006457">
    <property type="term" value="P:protein folding"/>
    <property type="evidence" value="ECO:0007669"/>
    <property type="project" value="InterPro"/>
</dbReference>
<dbReference type="Proteomes" id="UP000553343">
    <property type="component" value="Unassembled WGS sequence"/>
</dbReference>
<evidence type="ECO:0000313" key="1">
    <source>
        <dbReference type="EMBL" id="NWH04378.1"/>
    </source>
</evidence>
<dbReference type="InterPro" id="IPR000740">
    <property type="entry name" value="GrpE"/>
</dbReference>
<keyword evidence="2" id="KW-1185">Reference proteome</keyword>
<dbReference type="Pfam" id="PF01025">
    <property type="entry name" value="GrpE"/>
    <property type="match status" value="1"/>
</dbReference>
<proteinExistence type="predicted"/>
<dbReference type="GO" id="GO:0051087">
    <property type="term" value="F:protein-folding chaperone binding"/>
    <property type="evidence" value="ECO:0007669"/>
    <property type="project" value="InterPro"/>
</dbReference>
<sequence>MTVEKKEQLREKLIGFQRSIADLKRELDRQAQDFSDRETRLLSGFFEVMDAFEALEANLEAKKESLDKPARMMKKNIRSISKKLYRTFTSNGIEQIRFEAGKANMAQCKILDTRQAPDLPEETLLEIVKNGYINTGNGKVLRKAEVITVHNN</sequence>
<dbReference type="RefSeq" id="WP_178365834.1">
    <property type="nucleotide sequence ID" value="NZ_JACADJ010000011.1"/>
</dbReference>
<dbReference type="EMBL" id="JACADJ010000011">
    <property type="protein sequence ID" value="NWH04378.1"/>
    <property type="molecule type" value="Genomic_DNA"/>
</dbReference>
<dbReference type="AlphaFoldDB" id="A0A850T7K1"/>
<gene>
    <name evidence="1" type="primary">grpE</name>
    <name evidence="1" type="ORF">HXW94_05140</name>
</gene>
<dbReference type="GO" id="GO:0000774">
    <property type="term" value="F:adenyl-nucleotide exchange factor activity"/>
    <property type="evidence" value="ECO:0007669"/>
    <property type="project" value="InterPro"/>
</dbReference>